<dbReference type="RefSeq" id="WP_264860672.1">
    <property type="nucleotide sequence ID" value="NZ_CP110230.1"/>
</dbReference>
<feature type="chain" id="PRO_5041363642" evidence="1">
    <location>
        <begin position="22"/>
        <end position="116"/>
    </location>
</feature>
<evidence type="ECO:0000313" key="3">
    <source>
        <dbReference type="Proteomes" id="UP001163262"/>
    </source>
</evidence>
<reference evidence="2" key="1">
    <citation type="submission" date="2022-10" db="EMBL/GenBank/DDBJ databases">
        <title>Complete genome sequence of Capnocytophaga ochracea KCOM 2812 isolated from actinomycosis lesion.</title>
        <authorList>
            <person name="Kook J.-K."/>
            <person name="Park S.-N."/>
            <person name="Lim Y.K."/>
        </authorList>
    </citation>
    <scope>NUCLEOTIDE SEQUENCE</scope>
    <source>
        <strain evidence="2">KCOM 28121</strain>
    </source>
</reference>
<feature type="signal peptide" evidence="1">
    <location>
        <begin position="1"/>
        <end position="21"/>
    </location>
</feature>
<gene>
    <name evidence="2" type="ORF">OL231_02300</name>
</gene>
<protein>
    <submittedName>
        <fullName evidence="2">Uncharacterized protein</fullName>
    </submittedName>
</protein>
<proteinExistence type="predicted"/>
<name>A0AA46W8T7_CAPOC</name>
<dbReference type="AlphaFoldDB" id="A0AA46W8T7"/>
<sequence length="116" mass="13234">MRKILLSSLFFLLALKGMSQAQLIVINNFRSPSNIKIMTTKNGYNSIFHTEFINQNGQRVYSIPKNKCGTFTIKVKVGTMRNETFLRIPSFQITNGYKTTIYLSNGVPSSKSEFNR</sequence>
<organism evidence="2 3">
    <name type="scientific">Capnocytophaga ochracea</name>
    <dbReference type="NCBI Taxonomy" id="1018"/>
    <lineage>
        <taxon>Bacteria</taxon>
        <taxon>Pseudomonadati</taxon>
        <taxon>Bacteroidota</taxon>
        <taxon>Flavobacteriia</taxon>
        <taxon>Flavobacteriales</taxon>
        <taxon>Flavobacteriaceae</taxon>
        <taxon>Capnocytophaga</taxon>
    </lineage>
</organism>
<accession>A0AA46W8T7</accession>
<keyword evidence="1" id="KW-0732">Signal</keyword>
<dbReference type="Proteomes" id="UP001163262">
    <property type="component" value="Chromosome"/>
</dbReference>
<evidence type="ECO:0000313" key="2">
    <source>
        <dbReference type="EMBL" id="UZD41392.1"/>
    </source>
</evidence>
<evidence type="ECO:0000256" key="1">
    <source>
        <dbReference type="SAM" id="SignalP"/>
    </source>
</evidence>
<dbReference type="EMBL" id="CP110230">
    <property type="protein sequence ID" value="UZD41392.1"/>
    <property type="molecule type" value="Genomic_DNA"/>
</dbReference>